<proteinExistence type="predicted"/>
<evidence type="ECO:0000259" key="2">
    <source>
        <dbReference type="PROSITE" id="PS51168"/>
    </source>
</evidence>
<dbReference type="PROSITE" id="PS51168">
    <property type="entry name" value="CHORISMATE_MUT_2"/>
    <property type="match status" value="1"/>
</dbReference>
<dbReference type="AlphaFoldDB" id="A0AA45KGC3"/>
<dbReference type="GO" id="GO:0004106">
    <property type="term" value="F:chorismate mutase activity"/>
    <property type="evidence" value="ECO:0007669"/>
    <property type="project" value="UniProtKB-EC"/>
</dbReference>
<evidence type="ECO:0000256" key="1">
    <source>
        <dbReference type="ARBA" id="ARBA00023235"/>
    </source>
</evidence>
<keyword evidence="4" id="KW-1185">Reference proteome</keyword>
<dbReference type="Gene3D" id="1.20.59.10">
    <property type="entry name" value="Chorismate mutase"/>
    <property type="match status" value="1"/>
</dbReference>
<dbReference type="GO" id="GO:0009697">
    <property type="term" value="P:salicylic acid biosynthetic process"/>
    <property type="evidence" value="ECO:0007669"/>
    <property type="project" value="TreeGrafter"/>
</dbReference>
<dbReference type="InterPro" id="IPR002701">
    <property type="entry name" value="CM_II_prokaryot"/>
</dbReference>
<dbReference type="Pfam" id="PF01817">
    <property type="entry name" value="CM_2"/>
    <property type="match status" value="1"/>
</dbReference>
<name>A0AA45KGC3_9LACT</name>
<sequence>MNLEELRNQIDQVDQDIIQLLEKRMTIVQKISEVKEAQGHNILDSTREQEVLNRAQQAIKTPAYQETILQTYQDIMKNSREYQSKARLK</sequence>
<dbReference type="PANTHER" id="PTHR38041">
    <property type="entry name" value="CHORISMATE MUTASE"/>
    <property type="match status" value="1"/>
</dbReference>
<dbReference type="InterPro" id="IPR011279">
    <property type="entry name" value="Chorismate_mutase_GmP"/>
</dbReference>
<organism evidence="3 4">
    <name type="scientific">Lactococcus taiwanensis</name>
    <dbReference type="NCBI Taxonomy" id="1151742"/>
    <lineage>
        <taxon>Bacteria</taxon>
        <taxon>Bacillati</taxon>
        <taxon>Bacillota</taxon>
        <taxon>Bacilli</taxon>
        <taxon>Lactobacillales</taxon>
        <taxon>Streptococcaceae</taxon>
        <taxon>Lactococcus</taxon>
    </lineage>
</organism>
<gene>
    <name evidence="3" type="ORF">JW886_00680</name>
</gene>
<dbReference type="EMBL" id="CP070872">
    <property type="protein sequence ID" value="QSE76840.1"/>
    <property type="molecule type" value="Genomic_DNA"/>
</dbReference>
<accession>A0AA45KGC3</accession>
<dbReference type="NCBIfam" id="TIGR01805">
    <property type="entry name" value="CM_mono_grmpos"/>
    <property type="match status" value="1"/>
</dbReference>
<dbReference type="Proteomes" id="UP000663608">
    <property type="component" value="Chromosome"/>
</dbReference>
<dbReference type="RefSeq" id="WP_200407750.1">
    <property type="nucleotide sequence ID" value="NZ_BNDT01000008.1"/>
</dbReference>
<reference evidence="3 4" key="1">
    <citation type="submission" date="2021-02" db="EMBL/GenBank/DDBJ databases">
        <title>Complete genome sequence of Lactococcus lactis strain K_LL004.</title>
        <authorList>
            <person name="Kim H.B."/>
        </authorList>
    </citation>
    <scope>NUCLEOTIDE SEQUENCE [LARGE SCALE GENOMIC DNA]</scope>
    <source>
        <strain evidence="3 4">K_LL004</strain>
    </source>
</reference>
<dbReference type="InterPro" id="IPR036263">
    <property type="entry name" value="Chorismate_II_sf"/>
</dbReference>
<protein>
    <submittedName>
        <fullName evidence="3">Chorismate mutase</fullName>
        <ecNumber evidence="3">5.4.99.5</ecNumber>
    </submittedName>
</protein>
<feature type="domain" description="Chorismate mutase" evidence="2">
    <location>
        <begin position="1"/>
        <end position="87"/>
    </location>
</feature>
<dbReference type="KEGG" id="lti:JW886_00680"/>
<dbReference type="InterPro" id="IPR036979">
    <property type="entry name" value="CM_dom_sf"/>
</dbReference>
<dbReference type="SUPFAM" id="SSF48600">
    <property type="entry name" value="Chorismate mutase II"/>
    <property type="match status" value="1"/>
</dbReference>
<dbReference type="SMART" id="SM00830">
    <property type="entry name" value="CM_2"/>
    <property type="match status" value="1"/>
</dbReference>
<keyword evidence="1 3" id="KW-0413">Isomerase</keyword>
<evidence type="ECO:0000313" key="4">
    <source>
        <dbReference type="Proteomes" id="UP000663608"/>
    </source>
</evidence>
<evidence type="ECO:0000313" key="3">
    <source>
        <dbReference type="EMBL" id="QSE76840.1"/>
    </source>
</evidence>
<dbReference type="GO" id="GO:0046417">
    <property type="term" value="P:chorismate metabolic process"/>
    <property type="evidence" value="ECO:0007669"/>
    <property type="project" value="InterPro"/>
</dbReference>
<dbReference type="InterPro" id="IPR051331">
    <property type="entry name" value="Chorismate_mutase-related"/>
</dbReference>
<dbReference type="EC" id="5.4.99.5" evidence="3"/>
<dbReference type="PANTHER" id="PTHR38041:SF1">
    <property type="entry name" value="CHORISMATE MUTASE"/>
    <property type="match status" value="1"/>
</dbReference>